<sequence>MSKTFGCIRHLFTKQKQSSPMVEVQTLKLESGYGIKGDINANPISPRQVLLVRYEDILEFSIVPGELRENIVITGVEPEKFVPGALINFDSGAAIRLTFHCEPCKRIAHLVKSLKIIQGKRGILGVIIKSGVIHTGNNFQIEPNRFPGLSENVYERFLSFITKVPRGKVVTYKHIIQAIGVDNSYMRVIPTYIKKTSATAYPIHRILDSKGNCIVYIPNQKNQLESEGIKFLDIKSTIHQNEYFVYLKKYLYEDETIYLN</sequence>
<dbReference type="PANTHER" id="PTHR36930">
    <property type="entry name" value="METAL-SULFUR CLUSTER BIOSYNTHESIS PROTEINS YUAD-RELATED"/>
    <property type="match status" value="1"/>
</dbReference>
<comment type="caution">
    <text evidence="3">The sequence shown here is derived from an EMBL/GenBank/DDBJ whole genome shotgun (WGS) entry which is preliminary data.</text>
</comment>
<dbReference type="InterPro" id="IPR014048">
    <property type="entry name" value="MethylDNA_cys_MeTrfase_DNA-bd"/>
</dbReference>
<feature type="domain" description="MOSC" evidence="2">
    <location>
        <begin position="16"/>
        <end position="142"/>
    </location>
</feature>
<dbReference type="InterPro" id="IPR036388">
    <property type="entry name" value="WH-like_DNA-bd_sf"/>
</dbReference>
<dbReference type="AlphaFoldDB" id="A0A8J7I473"/>
<protein>
    <submittedName>
        <fullName evidence="3">MGMT family protein</fullName>
    </submittedName>
</protein>
<dbReference type="GO" id="GO:0006281">
    <property type="term" value="P:DNA repair"/>
    <property type="evidence" value="ECO:0007669"/>
    <property type="project" value="InterPro"/>
</dbReference>
<dbReference type="SUPFAM" id="SSF50800">
    <property type="entry name" value="PK beta-barrel domain-like"/>
    <property type="match status" value="1"/>
</dbReference>
<accession>A0A8J7I473</accession>
<organism evidence="3 4">
    <name type="scientific">Dendronalium phyllosphericum CENA369</name>
    <dbReference type="NCBI Taxonomy" id="1725256"/>
    <lineage>
        <taxon>Bacteria</taxon>
        <taxon>Bacillati</taxon>
        <taxon>Cyanobacteriota</taxon>
        <taxon>Cyanophyceae</taxon>
        <taxon>Nostocales</taxon>
        <taxon>Nostocaceae</taxon>
        <taxon>Dendronalium</taxon>
        <taxon>Dendronalium phyllosphericum</taxon>
    </lineage>
</organism>
<evidence type="ECO:0000256" key="1">
    <source>
        <dbReference type="ARBA" id="ARBA00022763"/>
    </source>
</evidence>
<dbReference type="Gene3D" id="1.10.10.10">
    <property type="entry name" value="Winged helix-like DNA-binding domain superfamily/Winged helix DNA-binding domain"/>
    <property type="match status" value="1"/>
</dbReference>
<dbReference type="SUPFAM" id="SSF46767">
    <property type="entry name" value="Methylated DNA-protein cysteine methyltransferase, C-terminal domain"/>
    <property type="match status" value="1"/>
</dbReference>
<dbReference type="PROSITE" id="PS51340">
    <property type="entry name" value="MOSC"/>
    <property type="match status" value="1"/>
</dbReference>
<dbReference type="Pfam" id="PF01035">
    <property type="entry name" value="DNA_binding_1"/>
    <property type="match status" value="1"/>
</dbReference>
<proteinExistence type="predicted"/>
<dbReference type="InterPro" id="IPR036217">
    <property type="entry name" value="MethylDNA_cys_MeTrfase_DNAb"/>
</dbReference>
<dbReference type="InterPro" id="IPR011037">
    <property type="entry name" value="Pyrv_Knase-like_insert_dom_sf"/>
</dbReference>
<dbReference type="InterPro" id="IPR005302">
    <property type="entry name" value="MoCF_Sase_C"/>
</dbReference>
<keyword evidence="4" id="KW-1185">Reference proteome</keyword>
<reference evidence="3 4" key="1">
    <citation type="journal article" date="2021" name="Int. J. Syst. Evol. Microbiol.">
        <title>Amazonocrinis nigriterrae gen. nov., sp. nov., Atlanticothrix silvestris gen. nov., sp. nov. and Dendronalium phyllosphericum gen. nov., sp. nov., nostocacean cyanobacteria from Brazilian environments.</title>
        <authorList>
            <person name="Alvarenga D.O."/>
            <person name="Andreote A.P.D."/>
            <person name="Branco L.H.Z."/>
            <person name="Delbaje E."/>
            <person name="Cruz R.B."/>
            <person name="Varani A.M."/>
            <person name="Fiore M.F."/>
        </authorList>
    </citation>
    <scope>NUCLEOTIDE SEQUENCE [LARGE SCALE GENOMIC DNA]</scope>
    <source>
        <strain evidence="3 4">CENA369</strain>
    </source>
</reference>
<dbReference type="RefSeq" id="WP_214433172.1">
    <property type="nucleotide sequence ID" value="NZ_JAECZA010000068.1"/>
</dbReference>
<name>A0A8J7I473_9NOST</name>
<dbReference type="EMBL" id="JAECZA010000068">
    <property type="protein sequence ID" value="MBH8574360.1"/>
    <property type="molecule type" value="Genomic_DNA"/>
</dbReference>
<dbReference type="GO" id="GO:0030151">
    <property type="term" value="F:molybdenum ion binding"/>
    <property type="evidence" value="ECO:0007669"/>
    <property type="project" value="InterPro"/>
</dbReference>
<evidence type="ECO:0000313" key="4">
    <source>
        <dbReference type="Proteomes" id="UP000662314"/>
    </source>
</evidence>
<gene>
    <name evidence="3" type="ORF">I8752_15295</name>
</gene>
<dbReference type="Gene3D" id="2.40.33.20">
    <property type="entry name" value="PK beta-barrel domain-like"/>
    <property type="match status" value="1"/>
</dbReference>
<dbReference type="InterPro" id="IPR052716">
    <property type="entry name" value="MOSC_domain"/>
</dbReference>
<evidence type="ECO:0000313" key="3">
    <source>
        <dbReference type="EMBL" id="MBH8574360.1"/>
    </source>
</evidence>
<dbReference type="GO" id="GO:0030170">
    <property type="term" value="F:pyridoxal phosphate binding"/>
    <property type="evidence" value="ECO:0007669"/>
    <property type="project" value="InterPro"/>
</dbReference>
<keyword evidence="1" id="KW-0227">DNA damage</keyword>
<dbReference type="Pfam" id="PF03473">
    <property type="entry name" value="MOSC"/>
    <property type="match status" value="1"/>
</dbReference>
<dbReference type="Proteomes" id="UP000662314">
    <property type="component" value="Unassembled WGS sequence"/>
</dbReference>
<dbReference type="GO" id="GO:0003824">
    <property type="term" value="F:catalytic activity"/>
    <property type="evidence" value="ECO:0007669"/>
    <property type="project" value="InterPro"/>
</dbReference>
<evidence type="ECO:0000259" key="2">
    <source>
        <dbReference type="PROSITE" id="PS51340"/>
    </source>
</evidence>
<dbReference type="PANTHER" id="PTHR36930:SF1">
    <property type="entry name" value="MOSC DOMAIN-CONTAINING PROTEIN"/>
    <property type="match status" value="1"/>
</dbReference>